<keyword evidence="4" id="KW-0238">DNA-binding</keyword>
<dbReference type="InterPro" id="IPR012340">
    <property type="entry name" value="NA-bd_OB-fold"/>
</dbReference>
<evidence type="ECO:0000256" key="1">
    <source>
        <dbReference type="ARBA" id="ARBA00004496"/>
    </source>
</evidence>
<sequence length="66" mass="7183">MKGTIKTLIADKHFGFITPEDGSKDVFFHESGLVGVQFMELKAGDAVSFEVEQSEKGPRAINVARA</sequence>
<dbReference type="GO" id="GO:0005737">
    <property type="term" value="C:cytoplasm"/>
    <property type="evidence" value="ECO:0007669"/>
    <property type="project" value="UniProtKB-SubCell"/>
</dbReference>
<dbReference type="InterPro" id="IPR012156">
    <property type="entry name" value="Cold_shock_CspA"/>
</dbReference>
<evidence type="ECO:0000313" key="10">
    <source>
        <dbReference type="Proteomes" id="UP000177907"/>
    </source>
</evidence>
<reference evidence="9 10" key="1">
    <citation type="journal article" date="2016" name="Nat. Commun.">
        <title>Thousands of microbial genomes shed light on interconnected biogeochemical processes in an aquifer system.</title>
        <authorList>
            <person name="Anantharaman K."/>
            <person name="Brown C.T."/>
            <person name="Hug L.A."/>
            <person name="Sharon I."/>
            <person name="Castelle C.J."/>
            <person name="Probst A.J."/>
            <person name="Thomas B.C."/>
            <person name="Singh A."/>
            <person name="Wilkins M.J."/>
            <person name="Karaoz U."/>
            <person name="Brodie E.L."/>
            <person name="Williams K.H."/>
            <person name="Hubbard S.S."/>
            <person name="Banfield J.F."/>
        </authorList>
    </citation>
    <scope>NUCLEOTIDE SEQUENCE [LARGE SCALE GENOMIC DNA]</scope>
</reference>
<evidence type="ECO:0000256" key="7">
    <source>
        <dbReference type="RuleBase" id="RU000408"/>
    </source>
</evidence>
<dbReference type="STRING" id="1798704.A3J93_00125"/>
<comment type="caution">
    <text evidence="9">The sequence shown here is derived from an EMBL/GenBank/DDBJ whole genome shotgun (WGS) entry which is preliminary data.</text>
</comment>
<evidence type="ECO:0000256" key="5">
    <source>
        <dbReference type="ARBA" id="ARBA00023159"/>
    </source>
</evidence>
<dbReference type="PROSITE" id="PS00352">
    <property type="entry name" value="CSD_1"/>
    <property type="match status" value="1"/>
</dbReference>
<dbReference type="Pfam" id="PF00313">
    <property type="entry name" value="CSD"/>
    <property type="match status" value="1"/>
</dbReference>
<name>A0A1F6NW12_9BACT</name>
<evidence type="ECO:0000259" key="8">
    <source>
        <dbReference type="PROSITE" id="PS51857"/>
    </source>
</evidence>
<dbReference type="PANTHER" id="PTHR46565:SF20">
    <property type="entry name" value="COLD SHOCK DOMAIN-CONTAINING PROTEIN 4"/>
    <property type="match status" value="1"/>
</dbReference>
<dbReference type="AlphaFoldDB" id="A0A1F6NW12"/>
<feature type="domain" description="CSD" evidence="8">
    <location>
        <begin position="1"/>
        <end position="65"/>
    </location>
</feature>
<dbReference type="PIRSF" id="PIRSF002599">
    <property type="entry name" value="Cold_shock_A"/>
    <property type="match status" value="1"/>
</dbReference>
<evidence type="ECO:0000256" key="3">
    <source>
        <dbReference type="ARBA" id="ARBA00023015"/>
    </source>
</evidence>
<dbReference type="EMBL" id="MFQZ01000005">
    <property type="protein sequence ID" value="OGH88136.1"/>
    <property type="molecule type" value="Genomic_DNA"/>
</dbReference>
<evidence type="ECO:0000256" key="2">
    <source>
        <dbReference type="ARBA" id="ARBA00022490"/>
    </source>
</evidence>
<keyword evidence="5" id="KW-0010">Activator</keyword>
<evidence type="ECO:0000256" key="4">
    <source>
        <dbReference type="ARBA" id="ARBA00023125"/>
    </source>
</evidence>
<dbReference type="InterPro" id="IPR002059">
    <property type="entry name" value="CSP_DNA-bd"/>
</dbReference>
<organism evidence="9 10">
    <name type="scientific">Candidatus Magasanikbacteria bacterium RIFOXYC2_FULL_42_28</name>
    <dbReference type="NCBI Taxonomy" id="1798704"/>
    <lineage>
        <taxon>Bacteria</taxon>
        <taxon>Candidatus Magasanikiibacteriota</taxon>
    </lineage>
</organism>
<dbReference type="Gene3D" id="2.40.50.140">
    <property type="entry name" value="Nucleic acid-binding proteins"/>
    <property type="match status" value="1"/>
</dbReference>
<dbReference type="SUPFAM" id="SSF50249">
    <property type="entry name" value="Nucleic acid-binding proteins"/>
    <property type="match status" value="1"/>
</dbReference>
<keyword evidence="6" id="KW-0804">Transcription</keyword>
<keyword evidence="3" id="KW-0805">Transcription regulation</keyword>
<accession>A0A1F6NW12</accession>
<evidence type="ECO:0000256" key="6">
    <source>
        <dbReference type="ARBA" id="ARBA00023163"/>
    </source>
</evidence>
<dbReference type="PROSITE" id="PS51857">
    <property type="entry name" value="CSD_2"/>
    <property type="match status" value="1"/>
</dbReference>
<keyword evidence="2" id="KW-0963">Cytoplasm</keyword>
<protein>
    <submittedName>
        <fullName evidence="9">Cold-shock protein</fullName>
    </submittedName>
</protein>
<dbReference type="GO" id="GO:0003677">
    <property type="term" value="F:DNA binding"/>
    <property type="evidence" value="ECO:0007669"/>
    <property type="project" value="UniProtKB-KW"/>
</dbReference>
<dbReference type="PRINTS" id="PR00050">
    <property type="entry name" value="COLDSHOCK"/>
</dbReference>
<comment type="subcellular location">
    <subcellularLocation>
        <location evidence="1 7">Cytoplasm</location>
    </subcellularLocation>
</comment>
<dbReference type="SMART" id="SM00357">
    <property type="entry name" value="CSP"/>
    <property type="match status" value="1"/>
</dbReference>
<evidence type="ECO:0000313" key="9">
    <source>
        <dbReference type="EMBL" id="OGH88136.1"/>
    </source>
</evidence>
<proteinExistence type="predicted"/>
<dbReference type="Proteomes" id="UP000177907">
    <property type="component" value="Unassembled WGS sequence"/>
</dbReference>
<dbReference type="InterPro" id="IPR011129">
    <property type="entry name" value="CSD"/>
</dbReference>
<dbReference type="PANTHER" id="PTHR46565">
    <property type="entry name" value="COLD SHOCK DOMAIN PROTEIN 2"/>
    <property type="match status" value="1"/>
</dbReference>
<dbReference type="CDD" id="cd04458">
    <property type="entry name" value="CSP_CDS"/>
    <property type="match status" value="1"/>
</dbReference>
<gene>
    <name evidence="9" type="ORF">A3J93_00125</name>
</gene>
<dbReference type="InterPro" id="IPR019844">
    <property type="entry name" value="CSD_CS"/>
</dbReference>